<reference evidence="1" key="1">
    <citation type="journal article" date="2021" name="Sci. Adv.">
        <title>The American lobster genome reveals insights on longevity, neural, and immune adaptations.</title>
        <authorList>
            <person name="Polinski J.M."/>
            <person name="Zimin A.V."/>
            <person name="Clark K.F."/>
            <person name="Kohn A.B."/>
            <person name="Sadowski N."/>
            <person name="Timp W."/>
            <person name="Ptitsyn A."/>
            <person name="Khanna P."/>
            <person name="Romanova D.Y."/>
            <person name="Williams P."/>
            <person name="Greenwood S.J."/>
            <person name="Moroz L.L."/>
            <person name="Walt D.R."/>
            <person name="Bodnar A.G."/>
        </authorList>
    </citation>
    <scope>NUCLEOTIDE SEQUENCE</scope>
    <source>
        <strain evidence="1">GMGI-L3</strain>
    </source>
</reference>
<accession>A0A8J5MRE3</accession>
<evidence type="ECO:0000313" key="1">
    <source>
        <dbReference type="EMBL" id="KAG7160821.1"/>
    </source>
</evidence>
<dbReference type="AlphaFoldDB" id="A0A8J5MRE3"/>
<keyword evidence="2" id="KW-1185">Reference proteome</keyword>
<organism evidence="1 2">
    <name type="scientific">Homarus americanus</name>
    <name type="common">American lobster</name>
    <dbReference type="NCBI Taxonomy" id="6706"/>
    <lineage>
        <taxon>Eukaryota</taxon>
        <taxon>Metazoa</taxon>
        <taxon>Ecdysozoa</taxon>
        <taxon>Arthropoda</taxon>
        <taxon>Crustacea</taxon>
        <taxon>Multicrustacea</taxon>
        <taxon>Malacostraca</taxon>
        <taxon>Eumalacostraca</taxon>
        <taxon>Eucarida</taxon>
        <taxon>Decapoda</taxon>
        <taxon>Pleocyemata</taxon>
        <taxon>Astacidea</taxon>
        <taxon>Nephropoidea</taxon>
        <taxon>Nephropidae</taxon>
        <taxon>Homarus</taxon>
    </lineage>
</organism>
<gene>
    <name evidence="1" type="ORF">Hamer_G007575</name>
</gene>
<dbReference type="EMBL" id="JAHLQT010030594">
    <property type="protein sequence ID" value="KAG7160821.1"/>
    <property type="molecule type" value="Genomic_DNA"/>
</dbReference>
<evidence type="ECO:0000313" key="2">
    <source>
        <dbReference type="Proteomes" id="UP000747542"/>
    </source>
</evidence>
<dbReference type="Proteomes" id="UP000747542">
    <property type="component" value="Unassembled WGS sequence"/>
</dbReference>
<comment type="caution">
    <text evidence="1">The sequence shown here is derived from an EMBL/GenBank/DDBJ whole genome shotgun (WGS) entry which is preliminary data.</text>
</comment>
<protein>
    <submittedName>
        <fullName evidence="1">Uncharacterized protein</fullName>
    </submittedName>
</protein>
<name>A0A8J5MRE3_HOMAM</name>
<proteinExistence type="predicted"/>
<sequence>MNGDFRSGSKALLSEVPICKTPYPPNLQATDLGEETTLILDGQTLVVAIGKRQNARTFGDLADVFNASVLKSGASFSPI</sequence>